<sequence length="63" mass="6738">MEMEMEVGRRRRRIGVGGRSQKAAAAAGEIDVGIPSEIGWDQTDWAVRSFVVATCPGPARPGP</sequence>
<dbReference type="Gramene" id="ONIVA06G00250.1">
    <property type="protein sequence ID" value="ONIVA06G00250.1"/>
    <property type="gene ID" value="ONIVA06G00250"/>
</dbReference>
<accession>A0A0E0HJM0</accession>
<evidence type="ECO:0000313" key="1">
    <source>
        <dbReference type="EnsemblPlants" id="ONIVA06G00250.1"/>
    </source>
</evidence>
<name>A0A0E0HJM0_ORYNI</name>
<dbReference type="AlphaFoldDB" id="A0A0E0HJM0"/>
<reference evidence="1" key="2">
    <citation type="submission" date="2018-04" db="EMBL/GenBank/DDBJ databases">
        <title>OnivRS2 (Oryza nivara Reference Sequence Version 2).</title>
        <authorList>
            <person name="Zhang J."/>
            <person name="Kudrna D."/>
            <person name="Lee S."/>
            <person name="Talag J."/>
            <person name="Rajasekar S."/>
            <person name="Welchert J."/>
            <person name="Hsing Y.-I."/>
            <person name="Wing R.A."/>
        </authorList>
    </citation>
    <scope>NUCLEOTIDE SEQUENCE [LARGE SCALE GENOMIC DNA]</scope>
    <source>
        <strain evidence="1">SL10</strain>
    </source>
</reference>
<keyword evidence="2" id="KW-1185">Reference proteome</keyword>
<protein>
    <submittedName>
        <fullName evidence="1">Uncharacterized protein</fullName>
    </submittedName>
</protein>
<dbReference type="EnsemblPlants" id="ONIVA06G00250.1">
    <property type="protein sequence ID" value="ONIVA06G00250.1"/>
    <property type="gene ID" value="ONIVA06G00250"/>
</dbReference>
<dbReference type="HOGENOM" id="CLU_2889711_0_0_1"/>
<organism evidence="1">
    <name type="scientific">Oryza nivara</name>
    <name type="common">Indian wild rice</name>
    <name type="synonym">Oryza sativa f. spontanea</name>
    <dbReference type="NCBI Taxonomy" id="4536"/>
    <lineage>
        <taxon>Eukaryota</taxon>
        <taxon>Viridiplantae</taxon>
        <taxon>Streptophyta</taxon>
        <taxon>Embryophyta</taxon>
        <taxon>Tracheophyta</taxon>
        <taxon>Spermatophyta</taxon>
        <taxon>Magnoliopsida</taxon>
        <taxon>Liliopsida</taxon>
        <taxon>Poales</taxon>
        <taxon>Poaceae</taxon>
        <taxon>BOP clade</taxon>
        <taxon>Oryzoideae</taxon>
        <taxon>Oryzeae</taxon>
        <taxon>Oryzinae</taxon>
        <taxon>Oryza</taxon>
    </lineage>
</organism>
<reference evidence="1" key="1">
    <citation type="submission" date="2015-04" db="UniProtKB">
        <authorList>
            <consortium name="EnsemblPlants"/>
        </authorList>
    </citation>
    <scope>IDENTIFICATION</scope>
    <source>
        <strain evidence="1">SL10</strain>
    </source>
</reference>
<evidence type="ECO:0000313" key="2">
    <source>
        <dbReference type="Proteomes" id="UP000006591"/>
    </source>
</evidence>
<dbReference type="Proteomes" id="UP000006591">
    <property type="component" value="Chromosome 6"/>
</dbReference>
<proteinExistence type="predicted"/>